<dbReference type="InterPro" id="IPR011990">
    <property type="entry name" value="TPR-like_helical_dom_sf"/>
</dbReference>
<dbReference type="Gene3D" id="1.25.40.10">
    <property type="entry name" value="Tetratricopeptide repeat domain"/>
    <property type="match status" value="1"/>
</dbReference>
<evidence type="ECO:0000256" key="3">
    <source>
        <dbReference type="ARBA" id="ARBA00023157"/>
    </source>
</evidence>
<dbReference type="Pfam" id="PF14561">
    <property type="entry name" value="TPR_20"/>
    <property type="match status" value="1"/>
</dbReference>
<sequence length="234" mass="25104">MYIDVTDASFENDVLARSMTVPVVVDLWAPWCEPCKTLGPIIERVVAATNGKVVLAKVNIDENPGIAQAFRVQSIPAVFAVADGRAMPMFQGAQPEHVVKQYVDMLLPSAQDEVIADLLAKGDEESLQAVLGIDPGNEVAIVALAGILTARGQGEDALALLARVPETDEVRKAAAAARLSMRPADDFDAQLAGLLDSVKADEGARQQFLDILELMGAEDPRTAGWRKKLTARLF</sequence>
<reference evidence="5" key="1">
    <citation type="submission" date="2020-05" db="EMBL/GenBank/DDBJ databases">
        <authorList>
            <person name="Chiriac C."/>
            <person name="Salcher M."/>
            <person name="Ghai R."/>
            <person name="Kavagutti S V."/>
        </authorList>
    </citation>
    <scope>NUCLEOTIDE SEQUENCE</scope>
</reference>
<dbReference type="Pfam" id="PF00085">
    <property type="entry name" value="Thioredoxin"/>
    <property type="match status" value="1"/>
</dbReference>
<dbReference type="CDD" id="cd02956">
    <property type="entry name" value="ybbN"/>
    <property type="match status" value="1"/>
</dbReference>
<proteinExistence type="predicted"/>
<dbReference type="InterPro" id="IPR017937">
    <property type="entry name" value="Thioredoxin_CS"/>
</dbReference>
<dbReference type="GO" id="GO:0015035">
    <property type="term" value="F:protein-disulfide reductase activity"/>
    <property type="evidence" value="ECO:0007669"/>
    <property type="project" value="TreeGrafter"/>
</dbReference>
<name>A0A6J6ESH1_9ZZZZ</name>
<dbReference type="EMBL" id="CAEZTS010000067">
    <property type="protein sequence ID" value="CAB4579096.1"/>
    <property type="molecule type" value="Genomic_DNA"/>
</dbReference>
<dbReference type="GO" id="GO:0045454">
    <property type="term" value="P:cell redox homeostasis"/>
    <property type="evidence" value="ECO:0007669"/>
    <property type="project" value="TreeGrafter"/>
</dbReference>
<evidence type="ECO:0000256" key="1">
    <source>
        <dbReference type="ARBA" id="ARBA00022448"/>
    </source>
</evidence>
<dbReference type="PROSITE" id="PS51352">
    <property type="entry name" value="THIOREDOXIN_2"/>
    <property type="match status" value="1"/>
</dbReference>
<dbReference type="InterPro" id="IPR013766">
    <property type="entry name" value="Thioredoxin_domain"/>
</dbReference>
<feature type="domain" description="Thioredoxin" evidence="4">
    <location>
        <begin position="1"/>
        <end position="108"/>
    </location>
</feature>
<gene>
    <name evidence="5" type="ORF">UFOPK1722_00892</name>
</gene>
<dbReference type="AlphaFoldDB" id="A0A6J6ESH1"/>
<evidence type="ECO:0000256" key="2">
    <source>
        <dbReference type="ARBA" id="ARBA00022982"/>
    </source>
</evidence>
<evidence type="ECO:0000313" key="5">
    <source>
        <dbReference type="EMBL" id="CAB4579096.1"/>
    </source>
</evidence>
<dbReference type="PROSITE" id="PS00194">
    <property type="entry name" value="THIOREDOXIN_1"/>
    <property type="match status" value="1"/>
</dbReference>
<accession>A0A6J6ESH1</accession>
<evidence type="ECO:0000259" key="4">
    <source>
        <dbReference type="PROSITE" id="PS51352"/>
    </source>
</evidence>
<dbReference type="InterPro" id="IPR036249">
    <property type="entry name" value="Thioredoxin-like_sf"/>
</dbReference>
<dbReference type="PANTHER" id="PTHR45663:SF11">
    <property type="entry name" value="GEO12009P1"/>
    <property type="match status" value="1"/>
</dbReference>
<dbReference type="PANTHER" id="PTHR45663">
    <property type="entry name" value="GEO12009P1"/>
    <property type="match status" value="1"/>
</dbReference>
<dbReference type="SUPFAM" id="SSF52833">
    <property type="entry name" value="Thioredoxin-like"/>
    <property type="match status" value="1"/>
</dbReference>
<organism evidence="5">
    <name type="scientific">freshwater metagenome</name>
    <dbReference type="NCBI Taxonomy" id="449393"/>
    <lineage>
        <taxon>unclassified sequences</taxon>
        <taxon>metagenomes</taxon>
        <taxon>ecological metagenomes</taxon>
    </lineage>
</organism>
<dbReference type="Gene3D" id="3.40.30.10">
    <property type="entry name" value="Glutaredoxin"/>
    <property type="match status" value="1"/>
</dbReference>
<dbReference type="GO" id="GO:0005829">
    <property type="term" value="C:cytosol"/>
    <property type="evidence" value="ECO:0007669"/>
    <property type="project" value="TreeGrafter"/>
</dbReference>
<dbReference type="GO" id="GO:0006950">
    <property type="term" value="P:response to stress"/>
    <property type="evidence" value="ECO:0007669"/>
    <property type="project" value="UniProtKB-ARBA"/>
</dbReference>
<keyword evidence="3" id="KW-1015">Disulfide bond</keyword>
<keyword evidence="2" id="KW-0249">Electron transport</keyword>
<keyword evidence="1" id="KW-0813">Transport</keyword>
<protein>
    <submittedName>
        <fullName evidence="5">Unannotated protein</fullName>
    </submittedName>
</protein>